<evidence type="ECO:0000256" key="4">
    <source>
        <dbReference type="ARBA" id="ARBA00022452"/>
    </source>
</evidence>
<organism evidence="8 9">
    <name type="scientific">Myroides odoratimimus</name>
    <dbReference type="NCBI Taxonomy" id="76832"/>
    <lineage>
        <taxon>Bacteria</taxon>
        <taxon>Pseudomonadati</taxon>
        <taxon>Bacteroidota</taxon>
        <taxon>Flavobacteriia</taxon>
        <taxon>Flavobacteriales</taxon>
        <taxon>Flavobacteriaceae</taxon>
        <taxon>Myroides</taxon>
    </lineage>
</organism>
<dbReference type="PANTHER" id="PTHR30026:SF20">
    <property type="entry name" value="OUTER MEMBRANE PROTEIN TOLC"/>
    <property type="match status" value="1"/>
</dbReference>
<gene>
    <name evidence="8" type="ORF">AS202_08280</name>
</gene>
<protein>
    <submittedName>
        <fullName evidence="8">Transporter</fullName>
    </submittedName>
</protein>
<keyword evidence="3" id="KW-0813">Transport</keyword>
<dbReference type="Proteomes" id="UP000069030">
    <property type="component" value="Chromosome"/>
</dbReference>
<dbReference type="InterPro" id="IPR003423">
    <property type="entry name" value="OMP_efflux"/>
</dbReference>
<evidence type="ECO:0000313" key="8">
    <source>
        <dbReference type="EMBL" id="ALU26146.1"/>
    </source>
</evidence>
<evidence type="ECO:0000256" key="7">
    <source>
        <dbReference type="ARBA" id="ARBA00023237"/>
    </source>
</evidence>
<keyword evidence="6" id="KW-0472">Membrane</keyword>
<dbReference type="GO" id="GO:0015562">
    <property type="term" value="F:efflux transmembrane transporter activity"/>
    <property type="evidence" value="ECO:0007669"/>
    <property type="project" value="InterPro"/>
</dbReference>
<evidence type="ECO:0000256" key="2">
    <source>
        <dbReference type="ARBA" id="ARBA00007613"/>
    </source>
</evidence>
<dbReference type="Gene3D" id="1.20.1600.10">
    <property type="entry name" value="Outer membrane efflux proteins (OEP)"/>
    <property type="match status" value="1"/>
</dbReference>
<evidence type="ECO:0000256" key="6">
    <source>
        <dbReference type="ARBA" id="ARBA00023136"/>
    </source>
</evidence>
<dbReference type="GO" id="GO:1990281">
    <property type="term" value="C:efflux pump complex"/>
    <property type="evidence" value="ECO:0007669"/>
    <property type="project" value="TreeGrafter"/>
</dbReference>
<dbReference type="GO" id="GO:0015288">
    <property type="term" value="F:porin activity"/>
    <property type="evidence" value="ECO:0007669"/>
    <property type="project" value="TreeGrafter"/>
</dbReference>
<name>A0AAI8G4U1_9FLAO</name>
<evidence type="ECO:0000313" key="9">
    <source>
        <dbReference type="Proteomes" id="UP000069030"/>
    </source>
</evidence>
<reference evidence="8 9" key="1">
    <citation type="journal article" date="2016" name="J. Zhejiang Univ. Sci. B">
        <title>Antibiotic resistance mechanisms of Myroides sp.</title>
        <authorList>
            <person name="Hu S."/>
            <person name="Yuan S."/>
            <person name="Qu H."/>
            <person name="Jiang T."/>
            <person name="Zhou Y."/>
            <person name="Wang M."/>
            <person name="Ming D."/>
        </authorList>
    </citation>
    <scope>NUCLEOTIDE SEQUENCE [LARGE SCALE GENOMIC DNA]</scope>
    <source>
        <strain evidence="8 9">PR63039</strain>
    </source>
</reference>
<evidence type="ECO:0000256" key="1">
    <source>
        <dbReference type="ARBA" id="ARBA00004442"/>
    </source>
</evidence>
<keyword evidence="7" id="KW-0998">Cell outer membrane</keyword>
<proteinExistence type="inferred from homology"/>
<accession>A0AAI8G4U1</accession>
<dbReference type="AlphaFoldDB" id="A0AAI8G4U1"/>
<dbReference type="EMBL" id="CP013690">
    <property type="protein sequence ID" value="ALU26146.1"/>
    <property type="molecule type" value="Genomic_DNA"/>
</dbReference>
<dbReference type="Pfam" id="PF02321">
    <property type="entry name" value="OEP"/>
    <property type="match status" value="2"/>
</dbReference>
<dbReference type="SUPFAM" id="SSF56954">
    <property type="entry name" value="Outer membrane efflux proteins (OEP)"/>
    <property type="match status" value="1"/>
</dbReference>
<dbReference type="PANTHER" id="PTHR30026">
    <property type="entry name" value="OUTER MEMBRANE PROTEIN TOLC"/>
    <property type="match status" value="1"/>
</dbReference>
<dbReference type="GO" id="GO:0009279">
    <property type="term" value="C:cell outer membrane"/>
    <property type="evidence" value="ECO:0007669"/>
    <property type="project" value="UniProtKB-SubCell"/>
</dbReference>
<keyword evidence="4" id="KW-1134">Transmembrane beta strand</keyword>
<keyword evidence="5" id="KW-0812">Transmembrane</keyword>
<dbReference type="KEGG" id="mod:AS202_08280"/>
<evidence type="ECO:0000256" key="3">
    <source>
        <dbReference type="ARBA" id="ARBA00022448"/>
    </source>
</evidence>
<sequence>MVNRYFLKGTCIVLCLYCSFVKGQERTLWSLEKCIDYAIENNIRIKQYELDEQSAEINKDIAIGSFMPNVNLTGSHSWTIADQPDQFTGMVDSKTIQATNLGLGMKVDLYGGLKKQNMLVKARLSHLASQYKLQKMKEDIALNVINSYLQILFNKELVKTNQTQLEYDKSQQERTQELVNEGVVPAGDLLEAKATVAIDTQRLIISQNELVMARLNLAQLLQIKSYESFDIVDTDYEVSESSMLSYSPQDITNRATEVLTDIKTAETNVLMAEKDVSIAKSAYSPTLQAFYNLGTNMNYQDRLVGNRLLESTSEVGYVEGSNQRVLRQNSMAVYGGPNSFFNQFSDNFNSNFGLSLTIPIFNGFSTRNSIKLKKLTLQQIENEREVIALNLEQLVFKAYTDTESAYQKYEASNASLEARKLSLEYSKERYSVGLINIFELNQNQTLFVTAQSDLLKSKYEYIFKTKILEYYFGIPLFKH</sequence>
<comment type="subcellular location">
    <subcellularLocation>
        <location evidence="1">Cell outer membrane</location>
    </subcellularLocation>
</comment>
<evidence type="ECO:0000256" key="5">
    <source>
        <dbReference type="ARBA" id="ARBA00022692"/>
    </source>
</evidence>
<comment type="similarity">
    <text evidence="2">Belongs to the outer membrane factor (OMF) (TC 1.B.17) family.</text>
</comment>
<dbReference type="InterPro" id="IPR051906">
    <property type="entry name" value="TolC-like"/>
</dbReference>